<feature type="signal peptide" evidence="1">
    <location>
        <begin position="1"/>
        <end position="21"/>
    </location>
</feature>
<evidence type="ECO:0000313" key="2">
    <source>
        <dbReference type="Proteomes" id="UP000694844"/>
    </source>
</evidence>
<keyword evidence="2" id="KW-1185">Reference proteome</keyword>
<dbReference type="GeneID" id="111121345"/>
<evidence type="ECO:0000256" key="1">
    <source>
        <dbReference type="SAM" id="SignalP"/>
    </source>
</evidence>
<dbReference type="OrthoDB" id="6092605at2759"/>
<sequence length="111" mass="12571">MENRISQFVVLLFLAFEGCYSGWTENGGYIGVYPGGCAVQSDCPSDERCMHSVDETICPFKHENLCRCTLGCEIDKQIVRYEQWRPLPGKGFCKCVNSITNESYCTDHIDL</sequence>
<name>A0A8B8CR37_CRAVI</name>
<organism evidence="2 3">
    <name type="scientific">Crassostrea virginica</name>
    <name type="common">Eastern oyster</name>
    <dbReference type="NCBI Taxonomy" id="6565"/>
    <lineage>
        <taxon>Eukaryota</taxon>
        <taxon>Metazoa</taxon>
        <taxon>Spiralia</taxon>
        <taxon>Lophotrochozoa</taxon>
        <taxon>Mollusca</taxon>
        <taxon>Bivalvia</taxon>
        <taxon>Autobranchia</taxon>
        <taxon>Pteriomorphia</taxon>
        <taxon>Ostreida</taxon>
        <taxon>Ostreoidea</taxon>
        <taxon>Ostreidae</taxon>
        <taxon>Crassostrea</taxon>
    </lineage>
</organism>
<feature type="chain" id="PRO_5034099560" evidence="1">
    <location>
        <begin position="22"/>
        <end position="111"/>
    </location>
</feature>
<accession>A0A8B8CR37</accession>
<evidence type="ECO:0000313" key="3">
    <source>
        <dbReference type="RefSeq" id="XP_022318287.1"/>
    </source>
</evidence>
<keyword evidence="1" id="KW-0732">Signal</keyword>
<protein>
    <submittedName>
        <fullName evidence="3">Uncharacterized protein LOC111121345</fullName>
    </submittedName>
</protein>
<gene>
    <name evidence="3" type="primary">LOC111121345</name>
</gene>
<dbReference type="Proteomes" id="UP000694844">
    <property type="component" value="Chromosome 2"/>
</dbReference>
<dbReference type="AlphaFoldDB" id="A0A8B8CR37"/>
<proteinExistence type="predicted"/>
<reference evidence="3" key="1">
    <citation type="submission" date="2025-08" db="UniProtKB">
        <authorList>
            <consortium name="RefSeq"/>
        </authorList>
    </citation>
    <scope>IDENTIFICATION</scope>
    <source>
        <tissue evidence="3">Whole sample</tissue>
    </source>
</reference>
<dbReference type="RefSeq" id="XP_022318287.1">
    <property type="nucleotide sequence ID" value="XM_022462579.1"/>
</dbReference>
<dbReference type="KEGG" id="cvn:111121345"/>